<sequence>MRRYAADTWRSMEKLAFPSGLPSDRVHREGPGWREPVPETTPTNIAAYIWSVIAAERLEIISHDEARERLTRTIQTLEAMNRPHGFFANDIDPRSGKLLSASPVDASPRRPLISTVDNAWMAMALMMVVNIRPDLAPSANRLLDAMDFGFLYDFYDDHDPIHQPGLLRVGYWVDENSFYGHYGMLNTEARMASYIAIARGQLPPDHYYRMYRTLPTEVAPQEQTPTGDIREYKGVKVFEGAYNYLDMRVVPSWGGSMFEALMVTLFVPEAAWAPNSWGVNHPLYVRGQIEHGLREMKYGYWGFSPAFRPTGGYEVYGVKGLGTNPDGYLSFDAAWGLPPHMATLTTGSIHGVVTPHAAFLALPFAPREAMDNIYALKDRFPVYGPLGFQDSVDVSSGMVSGYVLALDQGMIMAAIANELADDFMQKAFTTGPVEKAIRPLVAVEEFTAGAPGRYPTAHHFQPQLTRLSRNVPEIKR</sequence>
<reference evidence="3 4" key="1">
    <citation type="submission" date="2023-03" db="EMBL/GenBank/DDBJ databases">
        <title>Paludisphaera mucosa sp. nov. a novel planctomycete from northern fen.</title>
        <authorList>
            <person name="Ivanova A."/>
        </authorList>
    </citation>
    <scope>NUCLEOTIDE SEQUENCE [LARGE SCALE GENOMIC DNA]</scope>
    <source>
        <strain evidence="3 4">Pla2</strain>
    </source>
</reference>
<protein>
    <submittedName>
        <fullName evidence="3">Glucoamylase family protein</fullName>
    </submittedName>
</protein>
<dbReference type="InterPro" id="IPR019282">
    <property type="entry name" value="Glycoamylase-like_cons_dom"/>
</dbReference>
<evidence type="ECO:0000313" key="4">
    <source>
        <dbReference type="Proteomes" id="UP001216907"/>
    </source>
</evidence>
<comment type="caution">
    <text evidence="3">The sequence shown here is derived from an EMBL/GenBank/DDBJ whole genome shotgun (WGS) entry which is preliminary data.</text>
</comment>
<evidence type="ECO:0000259" key="1">
    <source>
        <dbReference type="Pfam" id="PF10091"/>
    </source>
</evidence>
<feature type="domain" description="DUF3131" evidence="2">
    <location>
        <begin position="4"/>
        <end position="144"/>
    </location>
</feature>
<dbReference type="EMBL" id="JARRAG010000001">
    <property type="protein sequence ID" value="MDG3003060.1"/>
    <property type="molecule type" value="Genomic_DNA"/>
</dbReference>
<evidence type="ECO:0000259" key="2">
    <source>
        <dbReference type="Pfam" id="PF11329"/>
    </source>
</evidence>
<dbReference type="InterPro" id="IPR021478">
    <property type="entry name" value="DUF3131"/>
</dbReference>
<dbReference type="RefSeq" id="WP_277859418.1">
    <property type="nucleotide sequence ID" value="NZ_JARRAG010000001.1"/>
</dbReference>
<feature type="domain" description="Glycoamylase-like" evidence="1">
    <location>
        <begin position="315"/>
        <end position="429"/>
    </location>
</feature>
<dbReference type="Proteomes" id="UP001216907">
    <property type="component" value="Unassembled WGS sequence"/>
</dbReference>
<organism evidence="3 4">
    <name type="scientific">Paludisphaera mucosa</name>
    <dbReference type="NCBI Taxonomy" id="3030827"/>
    <lineage>
        <taxon>Bacteria</taxon>
        <taxon>Pseudomonadati</taxon>
        <taxon>Planctomycetota</taxon>
        <taxon>Planctomycetia</taxon>
        <taxon>Isosphaerales</taxon>
        <taxon>Isosphaeraceae</taxon>
        <taxon>Paludisphaera</taxon>
    </lineage>
</organism>
<dbReference type="Gene3D" id="1.50.10.140">
    <property type="match status" value="1"/>
</dbReference>
<evidence type="ECO:0000313" key="3">
    <source>
        <dbReference type="EMBL" id="MDG3003060.1"/>
    </source>
</evidence>
<accession>A0ABT6F651</accession>
<gene>
    <name evidence="3" type="ORF">PZE19_04715</name>
</gene>
<dbReference type="Pfam" id="PF10091">
    <property type="entry name" value="Glycoamylase"/>
    <property type="match status" value="1"/>
</dbReference>
<dbReference type="Pfam" id="PF11329">
    <property type="entry name" value="DUF3131"/>
    <property type="match status" value="1"/>
</dbReference>
<keyword evidence="4" id="KW-1185">Reference proteome</keyword>
<proteinExistence type="predicted"/>
<name>A0ABT6F651_9BACT</name>